<dbReference type="InterPro" id="IPR018109">
    <property type="entry name" value="Folylpolyglutamate_synth_CS"/>
</dbReference>
<dbReference type="InterPro" id="IPR036615">
    <property type="entry name" value="Mur_ligase_C_dom_sf"/>
</dbReference>
<dbReference type="SUPFAM" id="SSF53244">
    <property type="entry name" value="MurD-like peptide ligases, peptide-binding domain"/>
    <property type="match status" value="1"/>
</dbReference>
<evidence type="ECO:0000256" key="3">
    <source>
        <dbReference type="ARBA" id="ARBA00013025"/>
    </source>
</evidence>
<evidence type="ECO:0000313" key="16">
    <source>
        <dbReference type="EMBL" id="RKI89890.1"/>
    </source>
</evidence>
<dbReference type="OrthoDB" id="9809356at2"/>
<keyword evidence="9" id="KW-0460">Magnesium</keyword>
<dbReference type="GO" id="GO:0046872">
    <property type="term" value="F:metal ion binding"/>
    <property type="evidence" value="ECO:0007669"/>
    <property type="project" value="UniProtKB-KW"/>
</dbReference>
<sequence length="465" mass="51898">MQTESIYGRSHHRFLLPRSGGMEDGMRTYTYREAEEYILEIPKFAEKHTLAEMRALLREITGDDIHSQVVHIAGTNGKGSVCAYLRSVLLESGLSVGMFTSPHLVTMRERICMGNEMISEEEFADAFYKVREIVEGKNHPSFFEFLFLMAMVYFKKKEPEYIILETGMGGRLDATNVIEKPALCIITEIGYDHMRYLGNTIEEIAAEKAGIIKAGVPVIYFDKRKKSSEVLAQYAKKARSPAILIGNDNILNENINNKSIDFSLNTGYYNYVSLSLNTTALYQVENAALAVCAAEKLGNAQITPQSIKRGLWAMHWPGRMEEVLPGIFLDGAHNEDGIEAFLHAVRNDGCRGKRFLLFGVVADKSYEAMAARVAESTLFDQAALTLLETDRSVSIDRLKTVWIQYKKPDCSFHESAGEALMHLLSCKENGDMVYVAGSLYLVGQIKSFVGKQCTAAGRVSAVQKV</sequence>
<reference evidence="16 17" key="1">
    <citation type="submission" date="2018-09" db="EMBL/GenBank/DDBJ databases">
        <title>Murine metabolic-syndrome-specific gut microbial biobank.</title>
        <authorList>
            <person name="Liu C."/>
        </authorList>
    </citation>
    <scope>NUCLEOTIDE SEQUENCE [LARGE SCALE GENOMIC DNA]</scope>
    <source>
        <strain evidence="16 17">0.1xD8-82</strain>
    </source>
</reference>
<dbReference type="PROSITE" id="PS01011">
    <property type="entry name" value="FOLYLPOLYGLU_SYNT_1"/>
    <property type="match status" value="1"/>
</dbReference>
<evidence type="ECO:0000256" key="1">
    <source>
        <dbReference type="ARBA" id="ARBA00001946"/>
    </source>
</evidence>
<dbReference type="InterPro" id="IPR004101">
    <property type="entry name" value="Mur_ligase_C"/>
</dbReference>
<comment type="caution">
    <text evidence="16">The sequence shown here is derived from an EMBL/GenBank/DDBJ whole genome shotgun (WGS) entry which is preliminary data.</text>
</comment>
<dbReference type="EMBL" id="RAYQ01000018">
    <property type="protein sequence ID" value="RKI89890.1"/>
    <property type="molecule type" value="Genomic_DNA"/>
</dbReference>
<protein>
    <recommendedName>
        <fullName evidence="3">tetrahydrofolate synthase</fullName>
        <ecNumber evidence="3">6.3.2.17</ecNumber>
    </recommendedName>
    <alternativeName>
        <fullName evidence="11">Folylpoly-gamma-glutamate synthetase</fullName>
    </alternativeName>
    <alternativeName>
        <fullName evidence="10">Tetrahydrofolylpolyglutamate synthase</fullName>
    </alternativeName>
</protein>
<organism evidence="16 17">
    <name type="scientific">Parablautia intestinalis</name>
    <dbReference type="NCBI Taxonomy" id="2320100"/>
    <lineage>
        <taxon>Bacteria</taxon>
        <taxon>Bacillati</taxon>
        <taxon>Bacillota</taxon>
        <taxon>Clostridia</taxon>
        <taxon>Lachnospirales</taxon>
        <taxon>Lachnospiraceae</taxon>
        <taxon>Parablautia</taxon>
    </lineage>
</organism>
<evidence type="ECO:0000256" key="9">
    <source>
        <dbReference type="ARBA" id="ARBA00022842"/>
    </source>
</evidence>
<proteinExistence type="inferred from homology"/>
<dbReference type="Proteomes" id="UP000280696">
    <property type="component" value="Unassembled WGS sequence"/>
</dbReference>
<dbReference type="InterPro" id="IPR001645">
    <property type="entry name" value="Folylpolyglutamate_synth"/>
</dbReference>
<dbReference type="GO" id="GO:0006730">
    <property type="term" value="P:one-carbon metabolic process"/>
    <property type="evidence" value="ECO:0007669"/>
    <property type="project" value="UniProtKB-KW"/>
</dbReference>
<dbReference type="Gene3D" id="3.40.1190.10">
    <property type="entry name" value="Mur-like, catalytic domain"/>
    <property type="match status" value="1"/>
</dbReference>
<evidence type="ECO:0000256" key="5">
    <source>
        <dbReference type="ARBA" id="ARBA00022598"/>
    </source>
</evidence>
<name>A0A3A9AE15_9FIRM</name>
<dbReference type="Pfam" id="PF08245">
    <property type="entry name" value="Mur_ligase_M"/>
    <property type="match status" value="1"/>
</dbReference>
<dbReference type="InterPro" id="IPR036565">
    <property type="entry name" value="Mur-like_cat_sf"/>
</dbReference>
<dbReference type="EC" id="6.3.2.17" evidence="3"/>
<keyword evidence="5 13" id="KW-0436">Ligase</keyword>
<dbReference type="GO" id="GO:0005829">
    <property type="term" value="C:cytosol"/>
    <property type="evidence" value="ECO:0007669"/>
    <property type="project" value="TreeGrafter"/>
</dbReference>
<evidence type="ECO:0000259" key="15">
    <source>
        <dbReference type="Pfam" id="PF08245"/>
    </source>
</evidence>
<evidence type="ECO:0000256" key="12">
    <source>
        <dbReference type="ARBA" id="ARBA00047493"/>
    </source>
</evidence>
<feature type="domain" description="Mur ligase C-terminal" evidence="14">
    <location>
        <begin position="318"/>
        <end position="438"/>
    </location>
</feature>
<comment type="cofactor">
    <cofactor evidence="1">
        <name>Mg(2+)</name>
        <dbReference type="ChEBI" id="CHEBI:18420"/>
    </cofactor>
</comment>
<evidence type="ECO:0000256" key="11">
    <source>
        <dbReference type="ARBA" id="ARBA00030876"/>
    </source>
</evidence>
<dbReference type="NCBIfam" id="TIGR01499">
    <property type="entry name" value="folC"/>
    <property type="match status" value="1"/>
</dbReference>
<keyword evidence="6" id="KW-0479">Metal-binding</keyword>
<evidence type="ECO:0000313" key="17">
    <source>
        <dbReference type="Proteomes" id="UP000280696"/>
    </source>
</evidence>
<evidence type="ECO:0000256" key="8">
    <source>
        <dbReference type="ARBA" id="ARBA00022840"/>
    </source>
</evidence>
<keyword evidence="17" id="KW-1185">Reference proteome</keyword>
<evidence type="ECO:0000256" key="2">
    <source>
        <dbReference type="ARBA" id="ARBA00005150"/>
    </source>
</evidence>
<keyword evidence="8 13" id="KW-0067">ATP-binding</keyword>
<comment type="pathway">
    <text evidence="2">Cofactor biosynthesis; tetrahydrofolylpolyglutamate biosynthesis.</text>
</comment>
<dbReference type="PROSITE" id="PS01012">
    <property type="entry name" value="FOLYLPOLYGLU_SYNT_2"/>
    <property type="match status" value="1"/>
</dbReference>
<dbReference type="Gene3D" id="3.90.190.20">
    <property type="entry name" value="Mur ligase, C-terminal domain"/>
    <property type="match status" value="1"/>
</dbReference>
<comment type="similarity">
    <text evidence="13">Belongs to the folylpolyglutamate synthase family.</text>
</comment>
<dbReference type="GO" id="GO:0005524">
    <property type="term" value="F:ATP binding"/>
    <property type="evidence" value="ECO:0007669"/>
    <property type="project" value="UniProtKB-KW"/>
</dbReference>
<gene>
    <name evidence="16" type="ORF">D7V94_15935</name>
</gene>
<evidence type="ECO:0000256" key="4">
    <source>
        <dbReference type="ARBA" id="ARBA00022563"/>
    </source>
</evidence>
<dbReference type="PIRSF" id="PIRSF001563">
    <property type="entry name" value="Folylpolyglu_synth"/>
    <property type="match status" value="1"/>
</dbReference>
<accession>A0A3A9AE15</accession>
<dbReference type="GO" id="GO:0004326">
    <property type="term" value="F:tetrahydrofolylpolyglutamate synthase activity"/>
    <property type="evidence" value="ECO:0007669"/>
    <property type="project" value="UniProtKB-EC"/>
</dbReference>
<evidence type="ECO:0000256" key="10">
    <source>
        <dbReference type="ARBA" id="ARBA00030592"/>
    </source>
</evidence>
<dbReference type="PANTHER" id="PTHR11136">
    <property type="entry name" value="FOLYLPOLYGLUTAMATE SYNTHASE-RELATED"/>
    <property type="match status" value="1"/>
</dbReference>
<dbReference type="PANTHER" id="PTHR11136:SF5">
    <property type="entry name" value="FOLYLPOLYGLUTAMATE SYNTHASE, MITOCHONDRIAL"/>
    <property type="match status" value="1"/>
</dbReference>
<dbReference type="FunFam" id="3.40.1190.10:FF:000011">
    <property type="entry name" value="Folylpolyglutamate synthase/dihydrofolate synthase"/>
    <property type="match status" value="1"/>
</dbReference>
<dbReference type="AlphaFoldDB" id="A0A3A9AE15"/>
<comment type="catalytic activity">
    <reaction evidence="12">
        <text>(6S)-5,6,7,8-tetrahydrofolyl-(gamma-L-Glu)(n) + L-glutamate + ATP = (6S)-5,6,7,8-tetrahydrofolyl-(gamma-L-Glu)(n+1) + ADP + phosphate + H(+)</text>
        <dbReference type="Rhea" id="RHEA:10580"/>
        <dbReference type="Rhea" id="RHEA-COMP:14738"/>
        <dbReference type="Rhea" id="RHEA-COMP:14740"/>
        <dbReference type="ChEBI" id="CHEBI:15378"/>
        <dbReference type="ChEBI" id="CHEBI:29985"/>
        <dbReference type="ChEBI" id="CHEBI:30616"/>
        <dbReference type="ChEBI" id="CHEBI:43474"/>
        <dbReference type="ChEBI" id="CHEBI:141005"/>
        <dbReference type="ChEBI" id="CHEBI:456216"/>
        <dbReference type="EC" id="6.3.2.17"/>
    </reaction>
</comment>
<evidence type="ECO:0000256" key="6">
    <source>
        <dbReference type="ARBA" id="ARBA00022723"/>
    </source>
</evidence>
<keyword evidence="4" id="KW-0554">One-carbon metabolism</keyword>
<dbReference type="SUPFAM" id="SSF53623">
    <property type="entry name" value="MurD-like peptide ligases, catalytic domain"/>
    <property type="match status" value="1"/>
</dbReference>
<dbReference type="Pfam" id="PF02875">
    <property type="entry name" value="Mur_ligase_C"/>
    <property type="match status" value="1"/>
</dbReference>
<evidence type="ECO:0000256" key="13">
    <source>
        <dbReference type="PIRNR" id="PIRNR001563"/>
    </source>
</evidence>
<evidence type="ECO:0000259" key="14">
    <source>
        <dbReference type="Pfam" id="PF02875"/>
    </source>
</evidence>
<evidence type="ECO:0000256" key="7">
    <source>
        <dbReference type="ARBA" id="ARBA00022741"/>
    </source>
</evidence>
<dbReference type="InterPro" id="IPR013221">
    <property type="entry name" value="Mur_ligase_cen"/>
</dbReference>
<feature type="domain" description="Mur ligase central" evidence="15">
    <location>
        <begin position="72"/>
        <end position="294"/>
    </location>
</feature>
<keyword evidence="7 13" id="KW-0547">Nucleotide-binding</keyword>